<evidence type="ECO:0000313" key="2">
    <source>
        <dbReference type="EMBL" id="MFC4160169.1"/>
    </source>
</evidence>
<feature type="region of interest" description="Disordered" evidence="1">
    <location>
        <begin position="361"/>
        <end position="382"/>
    </location>
</feature>
<sequence>MSLALAVPQPVTNRNLVVETNPKALKAWLVSLPHANLHETSRAIFDALTSLNRVRLPDDERLRLLEHYQVSIDMLDAPLEAAYTSAAVPVKDKTKQAATLARNLQLELANGYKLVLTERANVRFSLGNKHIPELAQRLMCTYQKLVWVCCKSYAQIPAGVWLEAHTLFRYAIQHKMIDAPAQAQNPMQTIGGLYKQMLLMALADPYRYHPAELDKIQDLIRNYGSAAQFQPLTATPSPAGFFLIRLDSDTPPVFLGQRPVDVQPSNAILLDTIEMAKLLHKALQAVEQKAPTAPDKAKALAWLDLLRRVTRQWSIAPKRVFQRIRANSQVEIAGGLRMTAFCFNGMKPQTQPVLIDAPSGIEVSDSNDTPSPQAVSGPAMGSPDQWLVLNESPGGFAVRLAPIPQHCVYRVGDVVGLLSQGGEGWLVACVRWMQTVDEGEAIEMGVQVLAPRADPAMLRPVLGPPSSLYQSALLLPEVQPIQQPAMILAARGTFSPLRELSVFVFDGELRVRATKLIEQSIGYDLFEFTPA</sequence>
<evidence type="ECO:0000256" key="1">
    <source>
        <dbReference type="SAM" id="MobiDB-lite"/>
    </source>
</evidence>
<accession>A0ABV8MS66</accession>
<dbReference type="RefSeq" id="WP_378164696.1">
    <property type="nucleotide sequence ID" value="NZ_JBHSBU010000001.1"/>
</dbReference>
<keyword evidence="3" id="KW-1185">Reference proteome</keyword>
<gene>
    <name evidence="2" type="ORF">ACFOW7_12495</name>
</gene>
<protein>
    <recommendedName>
        <fullName evidence="4">Molecular chaperone</fullName>
    </recommendedName>
</protein>
<dbReference type="Proteomes" id="UP001595791">
    <property type="component" value="Unassembled WGS sequence"/>
</dbReference>
<evidence type="ECO:0008006" key="4">
    <source>
        <dbReference type="Google" id="ProtNLM"/>
    </source>
</evidence>
<evidence type="ECO:0000313" key="3">
    <source>
        <dbReference type="Proteomes" id="UP001595791"/>
    </source>
</evidence>
<name>A0ABV8MS66_9NEIS</name>
<dbReference type="EMBL" id="JBHSBU010000001">
    <property type="protein sequence ID" value="MFC4160169.1"/>
    <property type="molecule type" value="Genomic_DNA"/>
</dbReference>
<organism evidence="2 3">
    <name type="scientific">Chitinimonas lacunae</name>
    <dbReference type="NCBI Taxonomy" id="1963018"/>
    <lineage>
        <taxon>Bacteria</taxon>
        <taxon>Pseudomonadati</taxon>
        <taxon>Pseudomonadota</taxon>
        <taxon>Betaproteobacteria</taxon>
        <taxon>Neisseriales</taxon>
        <taxon>Chitinibacteraceae</taxon>
        <taxon>Chitinimonas</taxon>
    </lineage>
</organism>
<reference evidence="3" key="1">
    <citation type="journal article" date="2019" name="Int. J. Syst. Evol. Microbiol.">
        <title>The Global Catalogue of Microorganisms (GCM) 10K type strain sequencing project: providing services to taxonomists for standard genome sequencing and annotation.</title>
        <authorList>
            <consortium name="The Broad Institute Genomics Platform"/>
            <consortium name="The Broad Institute Genome Sequencing Center for Infectious Disease"/>
            <person name="Wu L."/>
            <person name="Ma J."/>
        </authorList>
    </citation>
    <scope>NUCLEOTIDE SEQUENCE [LARGE SCALE GENOMIC DNA]</scope>
    <source>
        <strain evidence="3">LMG 29894</strain>
    </source>
</reference>
<feature type="compositionally biased region" description="Polar residues" evidence="1">
    <location>
        <begin position="364"/>
        <end position="374"/>
    </location>
</feature>
<proteinExistence type="predicted"/>
<comment type="caution">
    <text evidence="2">The sequence shown here is derived from an EMBL/GenBank/DDBJ whole genome shotgun (WGS) entry which is preliminary data.</text>
</comment>